<accession>A0A2G2WX17</accession>
<feature type="compositionally biased region" description="Acidic residues" evidence="1">
    <location>
        <begin position="69"/>
        <end position="81"/>
    </location>
</feature>
<name>A0A2G2WX17_CAPBA</name>
<dbReference type="PROSITE" id="PS50144">
    <property type="entry name" value="MATH"/>
    <property type="match status" value="1"/>
</dbReference>
<dbReference type="Gene3D" id="2.60.210.10">
    <property type="entry name" value="Apoptosis, Tumor Necrosis Factor Receptor Associated Protein 2, Chain A"/>
    <property type="match status" value="1"/>
</dbReference>
<dbReference type="InterPro" id="IPR008974">
    <property type="entry name" value="TRAF-like"/>
</dbReference>
<protein>
    <recommendedName>
        <fullName evidence="2">MATH domain-containing protein</fullName>
    </recommendedName>
</protein>
<gene>
    <name evidence="3" type="ORF">CQW23_09534</name>
</gene>
<evidence type="ECO:0000313" key="4">
    <source>
        <dbReference type="Proteomes" id="UP000224567"/>
    </source>
</evidence>
<reference evidence="3 4" key="1">
    <citation type="journal article" date="2017" name="Genome Biol.">
        <title>New reference genome sequences of hot pepper reveal the massive evolution of plant disease-resistance genes by retroduplication.</title>
        <authorList>
            <person name="Kim S."/>
            <person name="Park J."/>
            <person name="Yeom S.I."/>
            <person name="Kim Y.M."/>
            <person name="Seo E."/>
            <person name="Kim K.T."/>
            <person name="Kim M.S."/>
            <person name="Lee J.M."/>
            <person name="Cheong K."/>
            <person name="Shin H.S."/>
            <person name="Kim S.B."/>
            <person name="Han K."/>
            <person name="Lee J."/>
            <person name="Park M."/>
            <person name="Lee H.A."/>
            <person name="Lee H.Y."/>
            <person name="Lee Y."/>
            <person name="Oh S."/>
            <person name="Lee J.H."/>
            <person name="Choi E."/>
            <person name="Choi E."/>
            <person name="Lee S.E."/>
            <person name="Jeon J."/>
            <person name="Kim H."/>
            <person name="Choi G."/>
            <person name="Song H."/>
            <person name="Lee J."/>
            <person name="Lee S.C."/>
            <person name="Kwon J.K."/>
            <person name="Lee H.Y."/>
            <person name="Koo N."/>
            <person name="Hong Y."/>
            <person name="Kim R.W."/>
            <person name="Kang W.H."/>
            <person name="Huh J.H."/>
            <person name="Kang B.C."/>
            <person name="Yang T.J."/>
            <person name="Lee Y.H."/>
            <person name="Bennetzen J.L."/>
            <person name="Choi D."/>
        </authorList>
    </citation>
    <scope>NUCLEOTIDE SEQUENCE [LARGE SCALE GENOMIC DNA]</scope>
    <source>
        <strain evidence="4">cv. PBC81</strain>
    </source>
</reference>
<sequence>MILMDDTQHQFNARESDWGFTLFVPLSKLYDPGRGLFSASMDAQRKIERMAAQVHQQNIDNPGRATNPNDEDLGDEELLNP</sequence>
<dbReference type="InterPro" id="IPR002083">
    <property type="entry name" value="MATH/TRAF_dom"/>
</dbReference>
<dbReference type="STRING" id="33114.A0A2G2WX17"/>
<feature type="compositionally biased region" description="Polar residues" evidence="1">
    <location>
        <begin position="54"/>
        <end position="68"/>
    </location>
</feature>
<evidence type="ECO:0000256" key="1">
    <source>
        <dbReference type="SAM" id="MobiDB-lite"/>
    </source>
</evidence>
<dbReference type="AlphaFoldDB" id="A0A2G2WX17"/>
<keyword evidence="4" id="KW-1185">Reference proteome</keyword>
<organism evidence="3 4">
    <name type="scientific">Capsicum baccatum</name>
    <name type="common">Peruvian pepper</name>
    <dbReference type="NCBI Taxonomy" id="33114"/>
    <lineage>
        <taxon>Eukaryota</taxon>
        <taxon>Viridiplantae</taxon>
        <taxon>Streptophyta</taxon>
        <taxon>Embryophyta</taxon>
        <taxon>Tracheophyta</taxon>
        <taxon>Spermatophyta</taxon>
        <taxon>Magnoliopsida</taxon>
        <taxon>eudicotyledons</taxon>
        <taxon>Gunneridae</taxon>
        <taxon>Pentapetalae</taxon>
        <taxon>asterids</taxon>
        <taxon>lamiids</taxon>
        <taxon>Solanales</taxon>
        <taxon>Solanaceae</taxon>
        <taxon>Solanoideae</taxon>
        <taxon>Capsiceae</taxon>
        <taxon>Capsicum</taxon>
    </lineage>
</organism>
<evidence type="ECO:0000313" key="3">
    <source>
        <dbReference type="EMBL" id="PHT49787.1"/>
    </source>
</evidence>
<dbReference type="EMBL" id="MLFT02000004">
    <property type="protein sequence ID" value="PHT49787.1"/>
    <property type="molecule type" value="Genomic_DNA"/>
</dbReference>
<evidence type="ECO:0000259" key="2">
    <source>
        <dbReference type="PROSITE" id="PS50144"/>
    </source>
</evidence>
<dbReference type="OrthoDB" id="2116871at2759"/>
<feature type="domain" description="MATH" evidence="2">
    <location>
        <begin position="1"/>
        <end position="47"/>
    </location>
</feature>
<dbReference type="Proteomes" id="UP000224567">
    <property type="component" value="Unassembled WGS sequence"/>
</dbReference>
<reference evidence="4" key="2">
    <citation type="journal article" date="2017" name="J. Anim. Genet.">
        <title>Multiple reference genome sequences of hot pepper reveal the massive evolution of plant disease resistance genes by retroduplication.</title>
        <authorList>
            <person name="Kim S."/>
            <person name="Park J."/>
            <person name="Yeom S.-I."/>
            <person name="Kim Y.-M."/>
            <person name="Seo E."/>
            <person name="Kim K.-T."/>
            <person name="Kim M.-S."/>
            <person name="Lee J.M."/>
            <person name="Cheong K."/>
            <person name="Shin H.-S."/>
            <person name="Kim S.-B."/>
            <person name="Han K."/>
            <person name="Lee J."/>
            <person name="Park M."/>
            <person name="Lee H.-A."/>
            <person name="Lee H.-Y."/>
            <person name="Lee Y."/>
            <person name="Oh S."/>
            <person name="Lee J.H."/>
            <person name="Choi E."/>
            <person name="Choi E."/>
            <person name="Lee S.E."/>
            <person name="Jeon J."/>
            <person name="Kim H."/>
            <person name="Choi G."/>
            <person name="Song H."/>
            <person name="Lee J."/>
            <person name="Lee S.-C."/>
            <person name="Kwon J.-K."/>
            <person name="Lee H.-Y."/>
            <person name="Koo N."/>
            <person name="Hong Y."/>
            <person name="Kim R.W."/>
            <person name="Kang W.-H."/>
            <person name="Huh J.H."/>
            <person name="Kang B.-C."/>
            <person name="Yang T.-J."/>
            <person name="Lee Y.-H."/>
            <person name="Bennetzen J.L."/>
            <person name="Choi D."/>
        </authorList>
    </citation>
    <scope>NUCLEOTIDE SEQUENCE [LARGE SCALE GENOMIC DNA]</scope>
    <source>
        <strain evidence="4">cv. PBC81</strain>
    </source>
</reference>
<comment type="caution">
    <text evidence="3">The sequence shown here is derived from an EMBL/GenBank/DDBJ whole genome shotgun (WGS) entry which is preliminary data.</text>
</comment>
<proteinExistence type="predicted"/>
<feature type="region of interest" description="Disordered" evidence="1">
    <location>
        <begin position="54"/>
        <end position="81"/>
    </location>
</feature>